<protein>
    <submittedName>
        <fullName evidence="2">Uncharacterized protein</fullName>
    </submittedName>
</protein>
<accession>A0A8K0KRH5</accession>
<comment type="caution">
    <text evidence="2">The sequence shown here is derived from an EMBL/GenBank/DDBJ whole genome shotgun (WGS) entry which is preliminary data.</text>
</comment>
<evidence type="ECO:0000313" key="2">
    <source>
        <dbReference type="EMBL" id="KAG8238440.1"/>
    </source>
</evidence>
<proteinExistence type="predicted"/>
<gene>
    <name evidence="2" type="ORF">J437_LFUL002897</name>
</gene>
<feature type="non-terminal residue" evidence="2">
    <location>
        <position position="1"/>
    </location>
</feature>
<name>A0A8K0KRH5_LADFU</name>
<feature type="compositionally biased region" description="Polar residues" evidence="1">
    <location>
        <begin position="67"/>
        <end position="77"/>
    </location>
</feature>
<organism evidence="2 3">
    <name type="scientific">Ladona fulva</name>
    <name type="common">Scarce chaser dragonfly</name>
    <name type="synonym">Libellula fulva</name>
    <dbReference type="NCBI Taxonomy" id="123851"/>
    <lineage>
        <taxon>Eukaryota</taxon>
        <taxon>Metazoa</taxon>
        <taxon>Ecdysozoa</taxon>
        <taxon>Arthropoda</taxon>
        <taxon>Hexapoda</taxon>
        <taxon>Insecta</taxon>
        <taxon>Pterygota</taxon>
        <taxon>Palaeoptera</taxon>
        <taxon>Odonata</taxon>
        <taxon>Epiprocta</taxon>
        <taxon>Anisoptera</taxon>
        <taxon>Libelluloidea</taxon>
        <taxon>Libellulidae</taxon>
        <taxon>Ladona</taxon>
    </lineage>
</organism>
<keyword evidence="3" id="KW-1185">Reference proteome</keyword>
<reference evidence="2" key="2">
    <citation type="submission" date="2017-10" db="EMBL/GenBank/DDBJ databases">
        <title>Ladona fulva Genome sequencing and assembly.</title>
        <authorList>
            <person name="Murali S."/>
            <person name="Richards S."/>
            <person name="Bandaranaike D."/>
            <person name="Bellair M."/>
            <person name="Blankenburg K."/>
            <person name="Chao H."/>
            <person name="Dinh H."/>
            <person name="Doddapaneni H."/>
            <person name="Dugan-Rocha S."/>
            <person name="Elkadiri S."/>
            <person name="Gnanaolivu R."/>
            <person name="Hernandez B."/>
            <person name="Skinner E."/>
            <person name="Javaid M."/>
            <person name="Lee S."/>
            <person name="Li M."/>
            <person name="Ming W."/>
            <person name="Munidasa M."/>
            <person name="Muniz J."/>
            <person name="Nguyen L."/>
            <person name="Hughes D."/>
            <person name="Osuji N."/>
            <person name="Pu L.-L."/>
            <person name="Puazo M."/>
            <person name="Qu C."/>
            <person name="Quiroz J."/>
            <person name="Raj R."/>
            <person name="Weissenberger G."/>
            <person name="Xin Y."/>
            <person name="Zou X."/>
            <person name="Han Y."/>
            <person name="Worley K."/>
            <person name="Muzny D."/>
            <person name="Gibbs R."/>
        </authorList>
    </citation>
    <scope>NUCLEOTIDE SEQUENCE</scope>
    <source>
        <strain evidence="2">Sampled in the wild</strain>
    </source>
</reference>
<dbReference type="EMBL" id="KZ309354">
    <property type="protein sequence ID" value="KAG8238440.1"/>
    <property type="molecule type" value="Genomic_DNA"/>
</dbReference>
<dbReference type="AlphaFoldDB" id="A0A8K0KRH5"/>
<reference evidence="2" key="1">
    <citation type="submission" date="2013-04" db="EMBL/GenBank/DDBJ databases">
        <authorList>
            <person name="Qu J."/>
            <person name="Murali S.C."/>
            <person name="Bandaranaike D."/>
            <person name="Bellair M."/>
            <person name="Blankenburg K."/>
            <person name="Chao H."/>
            <person name="Dinh H."/>
            <person name="Doddapaneni H."/>
            <person name="Downs B."/>
            <person name="Dugan-Rocha S."/>
            <person name="Elkadiri S."/>
            <person name="Gnanaolivu R.D."/>
            <person name="Hernandez B."/>
            <person name="Javaid M."/>
            <person name="Jayaseelan J.C."/>
            <person name="Lee S."/>
            <person name="Li M."/>
            <person name="Ming W."/>
            <person name="Munidasa M."/>
            <person name="Muniz J."/>
            <person name="Nguyen L."/>
            <person name="Ongeri F."/>
            <person name="Osuji N."/>
            <person name="Pu L.-L."/>
            <person name="Puazo M."/>
            <person name="Qu C."/>
            <person name="Quiroz J."/>
            <person name="Raj R."/>
            <person name="Weissenberger G."/>
            <person name="Xin Y."/>
            <person name="Zou X."/>
            <person name="Han Y."/>
            <person name="Richards S."/>
            <person name="Worley K."/>
            <person name="Muzny D."/>
            <person name="Gibbs R."/>
        </authorList>
    </citation>
    <scope>NUCLEOTIDE SEQUENCE</scope>
    <source>
        <strain evidence="2">Sampled in the wild</strain>
    </source>
</reference>
<feature type="region of interest" description="Disordered" evidence="1">
    <location>
        <begin position="39"/>
        <end position="77"/>
    </location>
</feature>
<evidence type="ECO:0000256" key="1">
    <source>
        <dbReference type="SAM" id="MobiDB-lite"/>
    </source>
</evidence>
<dbReference type="Proteomes" id="UP000792457">
    <property type="component" value="Unassembled WGS sequence"/>
</dbReference>
<sequence length="218" mass="24520">MTFLHVELGANLAGQEHQKERTQQHLIGAPPLLQIASSGGDGMSSIAEGNETVDGSRRVTPGGHPTPSRSNSVASSTMNSVKSHKTVDGLRSLFGGSRAASRFIIEFQEQIEQLKAENTRLWQEFLEGQKSCQEILQNSIREQHLNVELLMQAVNQLSKLWECVREAWLNADGVLDQRSRHDTGLYMWQSYELTTLRTQINKWVVFVQDKGELRCLMT</sequence>
<evidence type="ECO:0000313" key="3">
    <source>
        <dbReference type="Proteomes" id="UP000792457"/>
    </source>
</evidence>